<keyword evidence="5" id="KW-1185">Reference proteome</keyword>
<dbReference type="InterPro" id="IPR002931">
    <property type="entry name" value="Transglutaminase-like"/>
</dbReference>
<dbReference type="Gene3D" id="2.60.40.3140">
    <property type="match status" value="1"/>
</dbReference>
<keyword evidence="1" id="KW-0732">Signal</keyword>
<dbReference type="InterPro" id="IPR038765">
    <property type="entry name" value="Papain-like_cys_pep_sf"/>
</dbReference>
<feature type="signal peptide" evidence="1">
    <location>
        <begin position="1"/>
        <end position="23"/>
    </location>
</feature>
<dbReference type="Proteomes" id="UP000235347">
    <property type="component" value="Unassembled WGS sequence"/>
</dbReference>
<evidence type="ECO:0000313" key="4">
    <source>
        <dbReference type="EMBL" id="PMS24634.1"/>
    </source>
</evidence>
<dbReference type="InterPro" id="IPR024618">
    <property type="entry name" value="DUF3857"/>
</dbReference>
<feature type="chain" id="PRO_5014795675" description="Transglutaminase" evidence="1">
    <location>
        <begin position="24"/>
        <end position="644"/>
    </location>
</feature>
<organism evidence="4 5">
    <name type="scientific">Trinickia soli</name>
    <dbReference type="NCBI Taxonomy" id="380675"/>
    <lineage>
        <taxon>Bacteria</taxon>
        <taxon>Pseudomonadati</taxon>
        <taxon>Pseudomonadota</taxon>
        <taxon>Betaproteobacteria</taxon>
        <taxon>Burkholderiales</taxon>
        <taxon>Burkholderiaceae</taxon>
        <taxon>Trinickia</taxon>
    </lineage>
</organism>
<evidence type="ECO:0008006" key="6">
    <source>
        <dbReference type="Google" id="ProtNLM"/>
    </source>
</evidence>
<dbReference type="SUPFAM" id="SSF54001">
    <property type="entry name" value="Cysteine proteinases"/>
    <property type="match status" value="1"/>
</dbReference>
<evidence type="ECO:0000256" key="1">
    <source>
        <dbReference type="SAM" id="SignalP"/>
    </source>
</evidence>
<gene>
    <name evidence="4" type="ORF">C0Z19_12505</name>
</gene>
<name>A0A2N7W5F3_9BURK</name>
<evidence type="ECO:0000259" key="2">
    <source>
        <dbReference type="Pfam" id="PF01841"/>
    </source>
</evidence>
<comment type="caution">
    <text evidence="4">The sequence shown here is derived from an EMBL/GenBank/DDBJ whole genome shotgun (WGS) entry which is preliminary data.</text>
</comment>
<dbReference type="Gene3D" id="3.10.620.30">
    <property type="match status" value="1"/>
</dbReference>
<dbReference type="EMBL" id="PNYB01000009">
    <property type="protein sequence ID" value="PMS24634.1"/>
    <property type="molecule type" value="Genomic_DNA"/>
</dbReference>
<accession>A0A2N7W5F3</accession>
<dbReference type="Pfam" id="PF01841">
    <property type="entry name" value="Transglut_core"/>
    <property type="match status" value="1"/>
</dbReference>
<sequence length="644" mass="70259">MGWATRRLRAVSAVLLGIGIGVAASIDARATPAAPIEVPSTTLDAAPATIESDVHVFKVEHDGSVVEDDDTTLRVETAAGVDAVAQRYVWFNKDIERIDALAAESIDPEGGIHRVGPEAIRDVQEPRAAGAPTFADGVLRSVIFPGIEPGWREHLTFRKSRKATHAGVFQYFATPAREPVLDQRLIFDLPADMPLYADARGYQARPPVTANGRTRYEFDYRHGPFAPIEHGAVGYANDGDRLMVTTFPSFAAFAERYREDAVDATAGDPQVVALAHALTRDVPDDWSKAARLYDWTRTNIRYVALFLGETAGKPHRVVDILRNRYGDCKDHVAVYVALLAAVGIRSEPALISLGSVYTLPSVPGYGASAINHVIVWIPELARYADTTAGGGIAFGFLPASVMDRPALLVDDGVLARTPATQLRSREARLDLEIDENGDARYGYRVEDDGFTAELERNVFRRSTHAHTVQIAQERLRQTGLRGTSSVQTDDVNATSGPFAVSMTGGLEHVLWPDGMTAIPALSSLAGGIASQVQAWLAHSRRVQPFVCIGGTFDEQGTLTLPHDVALVYLPQDLTIDADMLRYSAHYVFDPASRVVQVSRRLQAEFGKQVCSPNEFDAMRETLVRIERDTSAQIIVRASSARPIR</sequence>
<feature type="domain" description="DUF3857" evidence="3">
    <location>
        <begin position="61"/>
        <end position="223"/>
    </location>
</feature>
<dbReference type="Pfam" id="PF12969">
    <property type="entry name" value="DUF3857"/>
    <property type="match status" value="1"/>
</dbReference>
<protein>
    <recommendedName>
        <fullName evidence="6">Transglutaminase</fullName>
    </recommendedName>
</protein>
<evidence type="ECO:0000259" key="3">
    <source>
        <dbReference type="Pfam" id="PF12969"/>
    </source>
</evidence>
<evidence type="ECO:0000313" key="5">
    <source>
        <dbReference type="Proteomes" id="UP000235347"/>
    </source>
</evidence>
<reference evidence="4 5" key="1">
    <citation type="submission" date="2018-01" db="EMBL/GenBank/DDBJ databases">
        <title>Whole genome analyses suggest that Burkholderia sensu lato contains two further novel genera in the rhizoxinica-symbiotica group Mycetohabitans gen. nov., and Trinickia gen. nov.: implications for the evolution of diazotrophy and nodulation in the Burkholderiaceae.</title>
        <authorList>
            <person name="Estrada-de los Santos P."/>
            <person name="Palmer M."/>
            <person name="Chavez-Ramirez B."/>
            <person name="Beukes C."/>
            <person name="Steenkamp E.T."/>
            <person name="Hirsch A.M."/>
            <person name="Manyaka P."/>
            <person name="Maluk M."/>
            <person name="Lafos M."/>
            <person name="Crook M."/>
            <person name="Gross E."/>
            <person name="Simon M.F."/>
            <person name="Bueno dos Reis Junior F."/>
            <person name="Poole P.S."/>
            <person name="Venter S.N."/>
            <person name="James E.K."/>
        </authorList>
    </citation>
    <scope>NUCLEOTIDE SEQUENCE [LARGE SCALE GENOMIC DNA]</scope>
    <source>
        <strain evidence="4 5">GP25-8</strain>
    </source>
</reference>
<dbReference type="AlphaFoldDB" id="A0A2N7W5F3"/>
<proteinExistence type="predicted"/>
<feature type="domain" description="Transglutaminase-like" evidence="2">
    <location>
        <begin position="273"/>
        <end position="346"/>
    </location>
</feature>